<organism evidence="3 4">
    <name type="scientific">Novosphingobium barchaimii LL02</name>
    <dbReference type="NCBI Taxonomy" id="1114963"/>
    <lineage>
        <taxon>Bacteria</taxon>
        <taxon>Pseudomonadati</taxon>
        <taxon>Pseudomonadota</taxon>
        <taxon>Alphaproteobacteria</taxon>
        <taxon>Sphingomonadales</taxon>
        <taxon>Sphingomonadaceae</taxon>
        <taxon>Novosphingobium</taxon>
    </lineage>
</organism>
<dbReference type="EMBL" id="JACU01000002">
    <property type="protein sequence ID" value="KMS59236.1"/>
    <property type="molecule type" value="Genomic_DNA"/>
</dbReference>
<evidence type="ECO:0000256" key="1">
    <source>
        <dbReference type="SAM" id="MobiDB-lite"/>
    </source>
</evidence>
<proteinExistence type="predicted"/>
<dbReference type="InterPro" id="IPR005149">
    <property type="entry name" value="Tscrpt_reg_PadR_N"/>
</dbReference>
<dbReference type="SUPFAM" id="SSF46785">
    <property type="entry name" value="Winged helix' DNA-binding domain"/>
    <property type="match status" value="1"/>
</dbReference>
<dbReference type="InterPro" id="IPR036390">
    <property type="entry name" value="WH_DNA-bd_sf"/>
</dbReference>
<dbReference type="Proteomes" id="UP000052268">
    <property type="component" value="Unassembled WGS sequence"/>
</dbReference>
<evidence type="ECO:0000259" key="2">
    <source>
        <dbReference type="Pfam" id="PF03551"/>
    </source>
</evidence>
<feature type="compositionally biased region" description="Gly residues" evidence="1">
    <location>
        <begin position="82"/>
        <end position="109"/>
    </location>
</feature>
<dbReference type="PANTHER" id="PTHR43252">
    <property type="entry name" value="TRANSCRIPTIONAL REGULATOR YQJI"/>
    <property type="match status" value="1"/>
</dbReference>
<accession>A0A0J7Y5R9</accession>
<protein>
    <submittedName>
        <fullName evidence="3">PadR family transcriptional regulator</fullName>
    </submittedName>
</protein>
<sequence>MRNEDNTLERGHGRGRRGRRFGHGHGHGFDRETLMAAMMARAEEGVDEVRAVLGRRGKHAMVRGLMGAGAFGGRGGFGEGFPGGRGGWGMGPGGPGGGRDGGGRGGPGGGRRKRLFDQAELQTLLLALIAESPRHGYDLIREIEALSGGDYAPSPGVVYPALTYMEESGLIAPVADETSRKAFALTDEGRARAETDSAKAAELKERLTALAAQRDKVDPAPVRRAMHALKTAMFDRLSQDGADRELVLKVADAIDEATRKIERIEG</sequence>
<name>A0A0J7Y5R9_9SPHN</name>
<dbReference type="PATRIC" id="fig|1114963.3.peg.591"/>
<evidence type="ECO:0000313" key="3">
    <source>
        <dbReference type="EMBL" id="KMS59236.1"/>
    </source>
</evidence>
<feature type="domain" description="Transcription regulator PadR N-terminal" evidence="2">
    <location>
        <begin position="125"/>
        <end position="193"/>
    </location>
</feature>
<dbReference type="Pfam" id="PF03551">
    <property type="entry name" value="PadR"/>
    <property type="match status" value="1"/>
</dbReference>
<feature type="region of interest" description="Disordered" evidence="1">
    <location>
        <begin position="1"/>
        <end position="28"/>
    </location>
</feature>
<feature type="compositionally biased region" description="Basic residues" evidence="1">
    <location>
        <begin position="13"/>
        <end position="26"/>
    </location>
</feature>
<dbReference type="PANTHER" id="PTHR43252:SF7">
    <property type="entry name" value="TRANSCRIPTIONAL REGULATOR YQJI"/>
    <property type="match status" value="1"/>
</dbReference>
<feature type="region of interest" description="Disordered" evidence="1">
    <location>
        <begin position="82"/>
        <end position="113"/>
    </location>
</feature>
<dbReference type="InterPro" id="IPR036388">
    <property type="entry name" value="WH-like_DNA-bd_sf"/>
</dbReference>
<gene>
    <name evidence="3" type="ORF">V474_08460</name>
</gene>
<comment type="caution">
    <text evidence="3">The sequence shown here is derived from an EMBL/GenBank/DDBJ whole genome shotgun (WGS) entry which is preliminary data.</text>
</comment>
<dbReference type="Gene3D" id="1.10.10.10">
    <property type="entry name" value="Winged helix-like DNA-binding domain superfamily/Winged helix DNA-binding domain"/>
    <property type="match status" value="1"/>
</dbReference>
<evidence type="ECO:0000313" key="4">
    <source>
        <dbReference type="Proteomes" id="UP000052268"/>
    </source>
</evidence>
<reference evidence="3 4" key="1">
    <citation type="journal article" date="2015" name="G3 (Bethesda)">
        <title>Insights into Ongoing Evolution of the Hexachlorocyclohexane Catabolic Pathway from Comparative Genomics of Ten Sphingomonadaceae Strains.</title>
        <authorList>
            <person name="Pearce S.L."/>
            <person name="Oakeshott J.G."/>
            <person name="Pandey G."/>
        </authorList>
    </citation>
    <scope>NUCLEOTIDE SEQUENCE [LARGE SCALE GENOMIC DNA]</scope>
    <source>
        <strain evidence="3 4">LL02</strain>
    </source>
</reference>
<dbReference type="AlphaFoldDB" id="A0A0J7Y5R9"/>
<feature type="compositionally biased region" description="Basic and acidic residues" evidence="1">
    <location>
        <begin position="1"/>
        <end position="12"/>
    </location>
</feature>
<keyword evidence="4" id="KW-1185">Reference proteome</keyword>